<dbReference type="EMBL" id="LWDX02028917">
    <property type="protein sequence ID" value="OEL28890.1"/>
    <property type="molecule type" value="Genomic_DNA"/>
</dbReference>
<dbReference type="OrthoDB" id="711350at2759"/>
<dbReference type="InterPro" id="IPR012871">
    <property type="entry name" value="DUF1668_ORYSA"/>
</dbReference>
<dbReference type="Proteomes" id="UP000095767">
    <property type="component" value="Unassembled WGS sequence"/>
</dbReference>
<sequence>MLPFEGEAAYDAELEAWVGHHQISKYFPGDIVRCDIPSPGAEGTTPTAQPNWKQVIASPPSTGRQANSHDAVLVSMCSGRFCLVESVTRDGLRRPWGSGDRFELRLTTLRARYGKNGELTTIDRRLVRSYVHSRYAGYHFNVNAFWM</sequence>
<proteinExistence type="predicted"/>
<evidence type="ECO:0000313" key="2">
    <source>
        <dbReference type="Proteomes" id="UP000095767"/>
    </source>
</evidence>
<organism evidence="1 2">
    <name type="scientific">Dichanthelium oligosanthes</name>
    <dbReference type="NCBI Taxonomy" id="888268"/>
    <lineage>
        <taxon>Eukaryota</taxon>
        <taxon>Viridiplantae</taxon>
        <taxon>Streptophyta</taxon>
        <taxon>Embryophyta</taxon>
        <taxon>Tracheophyta</taxon>
        <taxon>Spermatophyta</taxon>
        <taxon>Magnoliopsida</taxon>
        <taxon>Liliopsida</taxon>
        <taxon>Poales</taxon>
        <taxon>Poaceae</taxon>
        <taxon>PACMAD clade</taxon>
        <taxon>Panicoideae</taxon>
        <taxon>Panicodae</taxon>
        <taxon>Paniceae</taxon>
        <taxon>Dichantheliinae</taxon>
        <taxon>Dichanthelium</taxon>
    </lineage>
</organism>
<accession>A0A1E5VUX0</accession>
<dbReference type="Pfam" id="PF07893">
    <property type="entry name" value="DUF1668"/>
    <property type="match status" value="1"/>
</dbReference>
<dbReference type="AlphaFoldDB" id="A0A1E5VUX0"/>
<dbReference type="PANTHER" id="PTHR33085">
    <property type="entry name" value="OS12G0113100 PROTEIN-RELATED"/>
    <property type="match status" value="1"/>
</dbReference>
<evidence type="ECO:0000313" key="1">
    <source>
        <dbReference type="EMBL" id="OEL28890.1"/>
    </source>
</evidence>
<reference evidence="1 2" key="1">
    <citation type="submission" date="2016-09" db="EMBL/GenBank/DDBJ databases">
        <title>The draft genome of Dichanthelium oligosanthes: A C3 panicoid grass species.</title>
        <authorList>
            <person name="Studer A.J."/>
            <person name="Schnable J.C."/>
            <person name="Brutnell T.P."/>
        </authorList>
    </citation>
    <scope>NUCLEOTIDE SEQUENCE [LARGE SCALE GENOMIC DNA]</scope>
    <source>
        <strain evidence="2">cv. Kellogg 1175</strain>
        <tissue evidence="1">Leaf</tissue>
    </source>
</reference>
<protein>
    <submittedName>
        <fullName evidence="1">Uncharacterized protein</fullName>
    </submittedName>
</protein>
<gene>
    <name evidence="1" type="ORF">BAE44_0010090</name>
</gene>
<name>A0A1E5VUX0_9POAL</name>
<keyword evidence="2" id="KW-1185">Reference proteome</keyword>
<comment type="caution">
    <text evidence="1">The sequence shown here is derived from an EMBL/GenBank/DDBJ whole genome shotgun (WGS) entry which is preliminary data.</text>
</comment>